<comment type="caution">
    <text evidence="1">The sequence shown here is derived from an EMBL/GenBank/DDBJ whole genome shotgun (WGS) entry which is preliminary data.</text>
</comment>
<accession>A0ACB9LG01</accession>
<evidence type="ECO:0000313" key="2">
    <source>
        <dbReference type="Proteomes" id="UP000828941"/>
    </source>
</evidence>
<gene>
    <name evidence="1" type="ORF">L6164_031372</name>
</gene>
<protein>
    <submittedName>
        <fullName evidence="1">Uncharacterized protein</fullName>
    </submittedName>
</protein>
<name>A0ACB9LG01_BAUVA</name>
<reference evidence="1 2" key="1">
    <citation type="journal article" date="2022" name="DNA Res.">
        <title>Chromosomal-level genome assembly of the orchid tree Bauhinia variegata (Leguminosae; Cercidoideae) supports the allotetraploid origin hypothesis of Bauhinia.</title>
        <authorList>
            <person name="Zhong Y."/>
            <person name="Chen Y."/>
            <person name="Zheng D."/>
            <person name="Pang J."/>
            <person name="Liu Y."/>
            <person name="Luo S."/>
            <person name="Meng S."/>
            <person name="Qian L."/>
            <person name="Wei D."/>
            <person name="Dai S."/>
            <person name="Zhou R."/>
        </authorList>
    </citation>
    <scope>NUCLEOTIDE SEQUENCE [LARGE SCALE GENOMIC DNA]</scope>
    <source>
        <strain evidence="1">BV-YZ2020</strain>
    </source>
</reference>
<dbReference type="EMBL" id="CM039437">
    <property type="protein sequence ID" value="KAI4308282.1"/>
    <property type="molecule type" value="Genomic_DNA"/>
</dbReference>
<keyword evidence="2" id="KW-1185">Reference proteome</keyword>
<sequence length="638" mass="72647">MAKYLGAVTRLRNISQSHLIPLLELMVNSDFIAPCYSFRRIASKASSFSQAPEAYKFNKKISHLIRNGRLSEARDVFDSLKQRNTVTWNSMISGYVQRREMAKARKLFDEMPERDTVSWNLMISGYLSCRGTGYAQQARNLFDQMPERDCVSWNTMISGYSKNRRMEEALKLFNDMPERNVVSWNAIISGFLLNGDVGLAIEYFKKMPEHDSTSLSALISGLIKNGSFDVAARILIEYGDRENDKKDLVHAYNTLIAGYGQRGRVEEARHLFDQIPDHRDQIKQGDGRFKRNVVSWNSMMMCYVKAEDIVAARELFDQMIERDTFSWNTMISGYVHMSDMKEASNLFLRMPNPDTLSWNLIISGFSQVGDLKLAAEFFERMPQKNLISWNSIIAGYEKNEDYKGAVKLFSQMQLLGERPDRHTLSSVLSVCTGLVDLYLGKQIHQLITKSVLPDTKQESFTVGLLVGRNKASVCTKMFIWSLLSRKGHSQRCFSSATPRVLKPGDFLRQTRIFTDEDVLQYSKVSHDCNPLHFDSDSARNVGFEGRLVHGMLVASLFPQIISSHFPGAVYVSQSLSFKLPVYIGDQIISEVEAASLRANRNRYLAKFKTRCYKNGELVLDGEAMALLPTLEMEAELFV</sequence>
<proteinExistence type="predicted"/>
<dbReference type="Proteomes" id="UP000828941">
    <property type="component" value="Chromosome 12"/>
</dbReference>
<evidence type="ECO:0000313" key="1">
    <source>
        <dbReference type="EMBL" id="KAI4308282.1"/>
    </source>
</evidence>
<organism evidence="1 2">
    <name type="scientific">Bauhinia variegata</name>
    <name type="common">Purple orchid tree</name>
    <name type="synonym">Phanera variegata</name>
    <dbReference type="NCBI Taxonomy" id="167791"/>
    <lineage>
        <taxon>Eukaryota</taxon>
        <taxon>Viridiplantae</taxon>
        <taxon>Streptophyta</taxon>
        <taxon>Embryophyta</taxon>
        <taxon>Tracheophyta</taxon>
        <taxon>Spermatophyta</taxon>
        <taxon>Magnoliopsida</taxon>
        <taxon>eudicotyledons</taxon>
        <taxon>Gunneridae</taxon>
        <taxon>Pentapetalae</taxon>
        <taxon>rosids</taxon>
        <taxon>fabids</taxon>
        <taxon>Fabales</taxon>
        <taxon>Fabaceae</taxon>
        <taxon>Cercidoideae</taxon>
        <taxon>Cercideae</taxon>
        <taxon>Bauhiniinae</taxon>
        <taxon>Bauhinia</taxon>
    </lineage>
</organism>